<evidence type="ECO:0000313" key="10">
    <source>
        <dbReference type="EMBL" id="RMI30711.1"/>
    </source>
</evidence>
<keyword evidence="3" id="KW-1003">Cell membrane</keyword>
<dbReference type="Gene3D" id="1.10.3720.10">
    <property type="entry name" value="MetI-like"/>
    <property type="match status" value="1"/>
</dbReference>
<dbReference type="PANTHER" id="PTHR43744:SF12">
    <property type="entry name" value="ABC TRANSPORTER PERMEASE PROTEIN MG189-RELATED"/>
    <property type="match status" value="1"/>
</dbReference>
<keyword evidence="4 7" id="KW-0812">Transmembrane</keyword>
<dbReference type="PROSITE" id="PS50928">
    <property type="entry name" value="ABC_TM1"/>
    <property type="match status" value="1"/>
</dbReference>
<dbReference type="Proteomes" id="UP000279275">
    <property type="component" value="Unassembled WGS sequence"/>
</dbReference>
<evidence type="ECO:0000256" key="7">
    <source>
        <dbReference type="RuleBase" id="RU363032"/>
    </source>
</evidence>
<name>A0A3M2KZI5_9NOCA</name>
<keyword evidence="11" id="KW-1185">Reference proteome</keyword>
<dbReference type="EMBL" id="RFFH01000009">
    <property type="protein sequence ID" value="RMI30711.1"/>
    <property type="molecule type" value="Genomic_DNA"/>
</dbReference>
<reference evidence="10 11" key="1">
    <citation type="submission" date="2018-10" db="EMBL/GenBank/DDBJ databases">
        <title>Isolation from cow dung.</title>
        <authorList>
            <person name="Ling L."/>
        </authorList>
    </citation>
    <scope>NUCLEOTIDE SEQUENCE [LARGE SCALE GENOMIC DNA]</scope>
    <source>
        <strain evidence="10 11">NEAU-LL90</strain>
    </source>
</reference>
<keyword evidence="8" id="KW-0732">Signal</keyword>
<gene>
    <name evidence="10" type="ORF">EBN03_21560</name>
</gene>
<keyword evidence="5 7" id="KW-1133">Transmembrane helix</keyword>
<evidence type="ECO:0000256" key="5">
    <source>
        <dbReference type="ARBA" id="ARBA00022989"/>
    </source>
</evidence>
<organism evidence="10 11">
    <name type="scientific">Nocardia stercoris</name>
    <dbReference type="NCBI Taxonomy" id="2483361"/>
    <lineage>
        <taxon>Bacteria</taxon>
        <taxon>Bacillati</taxon>
        <taxon>Actinomycetota</taxon>
        <taxon>Actinomycetes</taxon>
        <taxon>Mycobacteriales</taxon>
        <taxon>Nocardiaceae</taxon>
        <taxon>Nocardia</taxon>
    </lineage>
</organism>
<evidence type="ECO:0000259" key="9">
    <source>
        <dbReference type="PROSITE" id="PS50928"/>
    </source>
</evidence>
<evidence type="ECO:0000256" key="8">
    <source>
        <dbReference type="SAM" id="SignalP"/>
    </source>
</evidence>
<feature type="transmembrane region" description="Helical" evidence="7">
    <location>
        <begin position="181"/>
        <end position="202"/>
    </location>
</feature>
<protein>
    <submittedName>
        <fullName evidence="10">Carbohydrate ABC transporter permease</fullName>
    </submittedName>
</protein>
<feature type="transmembrane region" description="Helical" evidence="7">
    <location>
        <begin position="127"/>
        <end position="144"/>
    </location>
</feature>
<proteinExistence type="inferred from homology"/>
<feature type="transmembrane region" description="Helical" evidence="7">
    <location>
        <begin position="57"/>
        <end position="83"/>
    </location>
</feature>
<feature type="transmembrane region" description="Helical" evidence="7">
    <location>
        <begin position="229"/>
        <end position="248"/>
    </location>
</feature>
<dbReference type="AlphaFoldDB" id="A0A3M2KZI5"/>
<evidence type="ECO:0000313" key="11">
    <source>
        <dbReference type="Proteomes" id="UP000279275"/>
    </source>
</evidence>
<feature type="transmembrane region" description="Helical" evidence="7">
    <location>
        <begin position="95"/>
        <end position="115"/>
    </location>
</feature>
<dbReference type="Pfam" id="PF00528">
    <property type="entry name" value="BPD_transp_1"/>
    <property type="match status" value="1"/>
</dbReference>
<comment type="similarity">
    <text evidence="7">Belongs to the binding-protein-dependent transport system permease family.</text>
</comment>
<dbReference type="SUPFAM" id="SSF161098">
    <property type="entry name" value="MetI-like"/>
    <property type="match status" value="1"/>
</dbReference>
<evidence type="ECO:0000256" key="3">
    <source>
        <dbReference type="ARBA" id="ARBA00022475"/>
    </source>
</evidence>
<comment type="subcellular location">
    <subcellularLocation>
        <location evidence="1 7">Cell membrane</location>
        <topology evidence="1 7">Multi-pass membrane protein</topology>
    </subcellularLocation>
</comment>
<feature type="chain" id="PRO_5038927226" evidence="8">
    <location>
        <begin position="21"/>
        <end position="262"/>
    </location>
</feature>
<keyword evidence="2 7" id="KW-0813">Transport</keyword>
<evidence type="ECO:0000256" key="6">
    <source>
        <dbReference type="ARBA" id="ARBA00023136"/>
    </source>
</evidence>
<sequence>MIYAALVAVAWCALAPVLFAVAGSLQHTGATGANPVPGQPRWSNYRLVFEYLPFGRMLLNTVLYAGCVTVGQVFFCSTAGYAFARLPFRGRDLIFLGYLGTLMIPATATVLPQFILMRALGWVDTPLAMVVPGLFGSAFGTYLMRQFYLNLPVELEEAATLDGCSVWQTYRKVVAPNARPAMLVLAVLTWVTVWNDFLWPLVMIQRDSISTVTLGLVWMQGQYATQRPVLLAASVVMLAPMVGIYALAHRAFVRGVITTGLR</sequence>
<dbReference type="GO" id="GO:0055085">
    <property type="term" value="P:transmembrane transport"/>
    <property type="evidence" value="ECO:0007669"/>
    <property type="project" value="InterPro"/>
</dbReference>
<dbReference type="CDD" id="cd06261">
    <property type="entry name" value="TM_PBP2"/>
    <property type="match status" value="1"/>
</dbReference>
<keyword evidence="6 7" id="KW-0472">Membrane</keyword>
<dbReference type="InterPro" id="IPR035906">
    <property type="entry name" value="MetI-like_sf"/>
</dbReference>
<feature type="signal peptide" evidence="8">
    <location>
        <begin position="1"/>
        <end position="20"/>
    </location>
</feature>
<evidence type="ECO:0000256" key="4">
    <source>
        <dbReference type="ARBA" id="ARBA00022692"/>
    </source>
</evidence>
<comment type="caution">
    <text evidence="10">The sequence shown here is derived from an EMBL/GenBank/DDBJ whole genome shotgun (WGS) entry which is preliminary data.</text>
</comment>
<evidence type="ECO:0000256" key="2">
    <source>
        <dbReference type="ARBA" id="ARBA00022448"/>
    </source>
</evidence>
<feature type="domain" description="ABC transmembrane type-1" evidence="9">
    <location>
        <begin position="58"/>
        <end position="248"/>
    </location>
</feature>
<dbReference type="OrthoDB" id="2063054at2"/>
<dbReference type="InterPro" id="IPR000515">
    <property type="entry name" value="MetI-like"/>
</dbReference>
<dbReference type="GO" id="GO:0005886">
    <property type="term" value="C:plasma membrane"/>
    <property type="evidence" value="ECO:0007669"/>
    <property type="project" value="UniProtKB-SubCell"/>
</dbReference>
<accession>A0A3M2KZI5</accession>
<dbReference type="PANTHER" id="PTHR43744">
    <property type="entry name" value="ABC TRANSPORTER PERMEASE PROTEIN MG189-RELATED-RELATED"/>
    <property type="match status" value="1"/>
</dbReference>
<evidence type="ECO:0000256" key="1">
    <source>
        <dbReference type="ARBA" id="ARBA00004651"/>
    </source>
</evidence>